<evidence type="ECO:0000259" key="1">
    <source>
        <dbReference type="Pfam" id="PF18914"/>
    </source>
</evidence>
<dbReference type="AlphaFoldDB" id="A0A2G1VLE3"/>
<feature type="domain" description="DUF5666" evidence="1">
    <location>
        <begin position="288"/>
        <end position="343"/>
    </location>
</feature>
<dbReference type="Proteomes" id="UP000229044">
    <property type="component" value="Unassembled WGS sequence"/>
</dbReference>
<dbReference type="InterPro" id="IPR043724">
    <property type="entry name" value="DUF5666"/>
</dbReference>
<dbReference type="OrthoDB" id="5622949at2"/>
<dbReference type="PROSITE" id="PS51257">
    <property type="entry name" value="PROKAR_LIPOPROTEIN"/>
    <property type="match status" value="1"/>
</dbReference>
<comment type="caution">
    <text evidence="2">The sequence shown here is derived from an EMBL/GenBank/DDBJ whole genome shotgun (WGS) entry which is preliminary data.</text>
</comment>
<sequence>MKRQLRNRVFGLAAGTVAFGIISACGGAGDGGLGVADGGIRGTGSSVGPVSGFGSVFVNGVEFFTDDIPNRAVESNDGISSESDLSEGMILRVEGEWQEDGQGTAEKLSYDDTLRGPIDQLAPDPSGAGEFVTVTVMGQQVRVDRQTVVRGITFASLLGGTGAGQHVRVSAWRQADGSYRAGYIGTISRNLTDIELEGTVSAIDTDLNQLTIGTITVEYDEDHVVFGSGLTETELSSATALEVEGSLTGSVLTAVSIDRDDARRFAREDSDDIELTAAIDAPYTALDAGDRPGEFTMGGLTIRVTASTELANGLSLSDLNTDLLVQVEGNFISDTIVEADEIELREANAKVKGAIGAIDSAAGPFEVGGVTVRITPLTILARDDDSAQASVALVSGTQVEVEGVEKSDASGVYIEALKIEVGNEEDGGATNEFELEGGLQNITQFPGSIMVLGVQMSDRDAEYDGEDQDTARDAIVDAFERSETVILEVEYSNTLSGFVANEIELEEDDND</sequence>
<proteinExistence type="predicted"/>
<dbReference type="EMBL" id="NTFI01000001">
    <property type="protein sequence ID" value="PHQ27583.1"/>
    <property type="molecule type" value="Genomic_DNA"/>
</dbReference>
<dbReference type="Pfam" id="PF18914">
    <property type="entry name" value="DUF5666"/>
    <property type="match status" value="5"/>
</dbReference>
<feature type="domain" description="DUF5666" evidence="1">
    <location>
        <begin position="51"/>
        <end position="107"/>
    </location>
</feature>
<evidence type="ECO:0000313" key="3">
    <source>
        <dbReference type="Proteomes" id="UP000229044"/>
    </source>
</evidence>
<dbReference type="RefSeq" id="WP_099617643.1">
    <property type="nucleotide sequence ID" value="NZ_KZ319339.1"/>
</dbReference>
<name>A0A2G1VLE3_9GAMM</name>
<protein>
    <recommendedName>
        <fullName evidence="1">DUF5666 domain-containing protein</fullName>
    </recommendedName>
</protein>
<feature type="domain" description="DUF5666" evidence="1">
    <location>
        <begin position="352"/>
        <end position="409"/>
    </location>
</feature>
<organism evidence="2 3">
    <name type="scientific">Marinobacter guineae</name>
    <dbReference type="NCBI Taxonomy" id="432303"/>
    <lineage>
        <taxon>Bacteria</taxon>
        <taxon>Pseudomonadati</taxon>
        <taxon>Pseudomonadota</taxon>
        <taxon>Gammaproteobacteria</taxon>
        <taxon>Pseudomonadales</taxon>
        <taxon>Marinobacteraceae</taxon>
        <taxon>Marinobacter</taxon>
    </lineage>
</organism>
<feature type="domain" description="DUF5666" evidence="1">
    <location>
        <begin position="132"/>
        <end position="184"/>
    </location>
</feature>
<accession>A0A2G1VLE3</accession>
<reference evidence="2 3" key="1">
    <citation type="submission" date="2017-09" db="EMBL/GenBank/DDBJ databases">
        <title>The draft genome sequences of Marinobacter guineae M3B.</title>
        <authorList>
            <person name="Cao J."/>
        </authorList>
    </citation>
    <scope>NUCLEOTIDE SEQUENCE [LARGE SCALE GENOMIC DNA]</scope>
    <source>
        <strain evidence="2 3">M3B</strain>
    </source>
</reference>
<keyword evidence="3" id="KW-1185">Reference proteome</keyword>
<gene>
    <name evidence="2" type="ORF">CLH62_06505</name>
</gene>
<feature type="domain" description="DUF5666" evidence="1">
    <location>
        <begin position="197"/>
        <end position="257"/>
    </location>
</feature>
<evidence type="ECO:0000313" key="2">
    <source>
        <dbReference type="EMBL" id="PHQ27583.1"/>
    </source>
</evidence>